<evidence type="ECO:0000256" key="1">
    <source>
        <dbReference type="SAM" id="MobiDB-lite"/>
    </source>
</evidence>
<keyword evidence="3" id="KW-1185">Reference proteome</keyword>
<protein>
    <submittedName>
        <fullName evidence="2">Uncharacterized protein</fullName>
    </submittedName>
</protein>
<dbReference type="EMBL" id="VSRR010132165">
    <property type="protein sequence ID" value="MPD02593.1"/>
    <property type="molecule type" value="Genomic_DNA"/>
</dbReference>
<organism evidence="2 3">
    <name type="scientific">Portunus trituberculatus</name>
    <name type="common">Swimming crab</name>
    <name type="synonym">Neptunus trituberculatus</name>
    <dbReference type="NCBI Taxonomy" id="210409"/>
    <lineage>
        <taxon>Eukaryota</taxon>
        <taxon>Metazoa</taxon>
        <taxon>Ecdysozoa</taxon>
        <taxon>Arthropoda</taxon>
        <taxon>Crustacea</taxon>
        <taxon>Multicrustacea</taxon>
        <taxon>Malacostraca</taxon>
        <taxon>Eumalacostraca</taxon>
        <taxon>Eucarida</taxon>
        <taxon>Decapoda</taxon>
        <taxon>Pleocyemata</taxon>
        <taxon>Brachyura</taxon>
        <taxon>Eubrachyura</taxon>
        <taxon>Portunoidea</taxon>
        <taxon>Portunidae</taxon>
        <taxon>Portuninae</taxon>
        <taxon>Portunus</taxon>
    </lineage>
</organism>
<accession>A0A5B7K2D1</accession>
<feature type="compositionally biased region" description="Basic residues" evidence="1">
    <location>
        <begin position="64"/>
        <end position="73"/>
    </location>
</feature>
<reference evidence="2 3" key="1">
    <citation type="submission" date="2019-05" db="EMBL/GenBank/DDBJ databases">
        <title>Another draft genome of Portunus trituberculatus and its Hox gene families provides insights of decapod evolution.</title>
        <authorList>
            <person name="Jeong J.-H."/>
            <person name="Song I."/>
            <person name="Kim S."/>
            <person name="Choi T."/>
            <person name="Kim D."/>
            <person name="Ryu S."/>
            <person name="Kim W."/>
        </authorList>
    </citation>
    <scope>NUCLEOTIDE SEQUENCE [LARGE SCALE GENOMIC DNA]</scope>
    <source>
        <tissue evidence="2">Muscle</tissue>
    </source>
</reference>
<proteinExistence type="predicted"/>
<gene>
    <name evidence="2" type="ORF">E2C01_098186</name>
</gene>
<evidence type="ECO:0000313" key="2">
    <source>
        <dbReference type="EMBL" id="MPD02593.1"/>
    </source>
</evidence>
<evidence type="ECO:0000313" key="3">
    <source>
        <dbReference type="Proteomes" id="UP000324222"/>
    </source>
</evidence>
<sequence length="87" mass="9461">MTPLYSATHPFGTLAWHCGVFVKVLVEVRAGVVRGQEQRPRTVMHHAHCCGHHARTPSTPHAHTSPRHAHHTRGAGLKIRAGVVGVV</sequence>
<name>A0A5B7K2D1_PORTR</name>
<comment type="caution">
    <text evidence="2">The sequence shown here is derived from an EMBL/GenBank/DDBJ whole genome shotgun (WGS) entry which is preliminary data.</text>
</comment>
<feature type="region of interest" description="Disordered" evidence="1">
    <location>
        <begin position="54"/>
        <end position="73"/>
    </location>
</feature>
<dbReference type="AlphaFoldDB" id="A0A5B7K2D1"/>
<dbReference type="Proteomes" id="UP000324222">
    <property type="component" value="Unassembled WGS sequence"/>
</dbReference>